<dbReference type="Pfam" id="PF00046">
    <property type="entry name" value="Homeodomain"/>
    <property type="match status" value="1"/>
</dbReference>
<feature type="compositionally biased region" description="Low complexity" evidence="3">
    <location>
        <begin position="1"/>
        <end position="20"/>
    </location>
</feature>
<protein>
    <recommendedName>
        <fullName evidence="4">Homeobox domain-containing protein</fullName>
    </recommendedName>
</protein>
<dbReference type="PROSITE" id="PS50071">
    <property type="entry name" value="HOMEOBOX_2"/>
    <property type="match status" value="1"/>
</dbReference>
<dbReference type="InterPro" id="IPR009057">
    <property type="entry name" value="Homeodomain-like_sf"/>
</dbReference>
<comment type="subcellular location">
    <subcellularLocation>
        <location evidence="1 2">Nucleus</location>
    </subcellularLocation>
</comment>
<evidence type="ECO:0000256" key="2">
    <source>
        <dbReference type="RuleBase" id="RU000682"/>
    </source>
</evidence>
<dbReference type="GO" id="GO:0003677">
    <property type="term" value="F:DNA binding"/>
    <property type="evidence" value="ECO:0007669"/>
    <property type="project" value="UniProtKB-UniRule"/>
</dbReference>
<gene>
    <name evidence="5" type="ORF">SteCoe_12028</name>
</gene>
<reference evidence="5 6" key="1">
    <citation type="submission" date="2016-11" db="EMBL/GenBank/DDBJ databases">
        <title>The macronuclear genome of Stentor coeruleus: a giant cell with tiny introns.</title>
        <authorList>
            <person name="Slabodnick M."/>
            <person name="Ruby J.G."/>
            <person name="Reiff S.B."/>
            <person name="Swart E.C."/>
            <person name="Gosai S."/>
            <person name="Prabakaran S."/>
            <person name="Witkowska E."/>
            <person name="Larue G.E."/>
            <person name="Fisher S."/>
            <person name="Freeman R.M."/>
            <person name="Gunawardena J."/>
            <person name="Chu W."/>
            <person name="Stover N.A."/>
            <person name="Gregory B.D."/>
            <person name="Nowacki M."/>
            <person name="Derisi J."/>
            <person name="Roy S.W."/>
            <person name="Marshall W.F."/>
            <person name="Sood P."/>
        </authorList>
    </citation>
    <scope>NUCLEOTIDE SEQUENCE [LARGE SCALE GENOMIC DNA]</scope>
    <source>
        <strain evidence="5">WM001</strain>
    </source>
</reference>
<dbReference type="GO" id="GO:0005634">
    <property type="term" value="C:nucleus"/>
    <property type="evidence" value="ECO:0007669"/>
    <property type="project" value="UniProtKB-SubCell"/>
</dbReference>
<evidence type="ECO:0000256" key="3">
    <source>
        <dbReference type="SAM" id="MobiDB-lite"/>
    </source>
</evidence>
<evidence type="ECO:0000259" key="4">
    <source>
        <dbReference type="PROSITE" id="PS50071"/>
    </source>
</evidence>
<dbReference type="Proteomes" id="UP000187209">
    <property type="component" value="Unassembled WGS sequence"/>
</dbReference>
<name>A0A1R2CBQ7_9CILI</name>
<dbReference type="CDD" id="cd00086">
    <property type="entry name" value="homeodomain"/>
    <property type="match status" value="1"/>
</dbReference>
<keyword evidence="6" id="KW-1185">Reference proteome</keyword>
<sequence length="176" mass="21024">MKYTSSPDDSPDPCTTPLSDCTNRVNRRKAIKKRKRKSMSQLEILYQEFQQYPDWDKQHISRIMKRTGLTEAQIYKWGWDQKKKLGYQEKVKKLEKSNLSELFASLPDVKPIIREPSQSEWWIFSCCETLMPHVIDFHFNKLQKSYKELSEELKQDNTYKKNLSCVFESFINDNIN</sequence>
<keyword evidence="1 2" id="KW-0371">Homeobox</keyword>
<comment type="caution">
    <text evidence="5">The sequence shown here is derived from an EMBL/GenBank/DDBJ whole genome shotgun (WGS) entry which is preliminary data.</text>
</comment>
<dbReference type="AlphaFoldDB" id="A0A1R2CBQ7"/>
<dbReference type="InterPro" id="IPR001356">
    <property type="entry name" value="HD"/>
</dbReference>
<dbReference type="EMBL" id="MPUH01000205">
    <property type="protein sequence ID" value="OMJ86448.1"/>
    <property type="molecule type" value="Genomic_DNA"/>
</dbReference>
<evidence type="ECO:0000313" key="5">
    <source>
        <dbReference type="EMBL" id="OMJ86448.1"/>
    </source>
</evidence>
<keyword evidence="1 2" id="KW-0238">DNA-binding</keyword>
<dbReference type="Gene3D" id="1.10.10.60">
    <property type="entry name" value="Homeodomain-like"/>
    <property type="match status" value="1"/>
</dbReference>
<feature type="DNA-binding region" description="Homeobox" evidence="1">
    <location>
        <begin position="30"/>
        <end position="89"/>
    </location>
</feature>
<evidence type="ECO:0000313" key="6">
    <source>
        <dbReference type="Proteomes" id="UP000187209"/>
    </source>
</evidence>
<feature type="region of interest" description="Disordered" evidence="3">
    <location>
        <begin position="1"/>
        <end position="32"/>
    </location>
</feature>
<accession>A0A1R2CBQ7</accession>
<dbReference type="OrthoDB" id="313330at2759"/>
<proteinExistence type="predicted"/>
<keyword evidence="1 2" id="KW-0539">Nucleus</keyword>
<feature type="domain" description="Homeobox" evidence="4">
    <location>
        <begin position="28"/>
        <end position="88"/>
    </location>
</feature>
<organism evidence="5 6">
    <name type="scientific">Stentor coeruleus</name>
    <dbReference type="NCBI Taxonomy" id="5963"/>
    <lineage>
        <taxon>Eukaryota</taxon>
        <taxon>Sar</taxon>
        <taxon>Alveolata</taxon>
        <taxon>Ciliophora</taxon>
        <taxon>Postciliodesmatophora</taxon>
        <taxon>Heterotrichea</taxon>
        <taxon>Heterotrichida</taxon>
        <taxon>Stentoridae</taxon>
        <taxon>Stentor</taxon>
    </lineage>
</organism>
<dbReference type="SUPFAM" id="SSF46689">
    <property type="entry name" value="Homeodomain-like"/>
    <property type="match status" value="1"/>
</dbReference>
<dbReference type="SMART" id="SM00389">
    <property type="entry name" value="HOX"/>
    <property type="match status" value="1"/>
</dbReference>
<evidence type="ECO:0000256" key="1">
    <source>
        <dbReference type="PROSITE-ProRule" id="PRU00108"/>
    </source>
</evidence>